<dbReference type="STRING" id="351671.XDD1_0574"/>
<dbReference type="KEGG" id="xdo:XDD1_0574"/>
<feature type="compositionally biased region" description="Low complexity" evidence="1">
    <location>
        <begin position="17"/>
        <end position="26"/>
    </location>
</feature>
<proteinExistence type="predicted"/>
<protein>
    <submittedName>
        <fullName evidence="3">Uncharacterized protein DUF4194</fullName>
    </submittedName>
</protein>
<dbReference type="Proteomes" id="UP000324170">
    <property type="component" value="Unassembled WGS sequence"/>
</dbReference>
<evidence type="ECO:0000313" key="4">
    <source>
        <dbReference type="Proteomes" id="UP000032721"/>
    </source>
</evidence>
<dbReference type="EMBL" id="FO704550">
    <property type="protein sequence ID" value="CDG16277.1"/>
    <property type="molecule type" value="Genomic_DNA"/>
</dbReference>
<sequence>MAGIFDRLIKQRNAAGSDSDSTLQSDDLTEHDLTDNREENITGSETRTQKKIREAAQELLKFGLLEEANKPNLYRAVLTHPEEVTRILEPLDLDIGIDEIRGVLYVKVRLDDVQEQDEWSHPLVRRQRLNLEQSLLVAILRQHFIAWEQESGTGANQAQIAIDDLLPQLQLYLGDPGSESKERTRLINLLDQLKGHGLVTSPDAHERITIRPVIAHLADPVNLQALLVWLREQVAHRIPPDDTSKNDNSEEEA</sequence>
<keyword evidence="5" id="KW-1185">Reference proteome</keyword>
<dbReference type="HOGENOM" id="CLU_1115020_0_0_6"/>
<gene>
    <name evidence="3" type="ORF">LY16_01553</name>
    <name evidence="2" type="ORF">XDD1_0574</name>
</gene>
<name>A0A068QMY4_9GAMM</name>
<reference evidence="3 5" key="2">
    <citation type="submission" date="2019-07" db="EMBL/GenBank/DDBJ databases">
        <title>Genomic Encyclopedia of Type Strains, Phase I: the one thousand microbial genomes (KMG-I) project.</title>
        <authorList>
            <person name="Kyrpides N."/>
        </authorList>
    </citation>
    <scope>NUCLEOTIDE SEQUENCE [LARGE SCALE GENOMIC DNA]</scope>
    <source>
        <strain evidence="3 5">DSM 17909</strain>
    </source>
</reference>
<organism evidence="2 4">
    <name type="scientific">Xenorhabdus doucetiae</name>
    <dbReference type="NCBI Taxonomy" id="351671"/>
    <lineage>
        <taxon>Bacteria</taxon>
        <taxon>Pseudomonadati</taxon>
        <taxon>Pseudomonadota</taxon>
        <taxon>Gammaproteobacteria</taxon>
        <taxon>Enterobacterales</taxon>
        <taxon>Morganellaceae</taxon>
        <taxon>Xenorhabdus</taxon>
    </lineage>
</organism>
<dbReference type="OrthoDB" id="5572644at2"/>
<feature type="compositionally biased region" description="Basic and acidic residues" evidence="1">
    <location>
        <begin position="28"/>
        <end position="40"/>
    </location>
</feature>
<dbReference type="InterPro" id="IPR025449">
    <property type="entry name" value="JetB"/>
</dbReference>
<accession>A0A068QMY4</accession>
<dbReference type="Proteomes" id="UP000032721">
    <property type="component" value="Chromosome"/>
</dbReference>
<reference evidence="2 4" key="1">
    <citation type="submission" date="2013-07" db="EMBL/GenBank/DDBJ databases">
        <authorList>
            <person name="Genoscope - CEA"/>
        </authorList>
    </citation>
    <scope>NUCLEOTIDE SEQUENCE [LARGE SCALE GENOMIC DNA]</scope>
    <source>
        <strain evidence="2">FRM16</strain>
        <strain evidence="4">FRM16 / DSM 17909</strain>
    </source>
</reference>
<evidence type="ECO:0000313" key="5">
    <source>
        <dbReference type="Proteomes" id="UP000324170"/>
    </source>
</evidence>
<dbReference type="EMBL" id="VNHN01000020">
    <property type="protein sequence ID" value="TYP08312.1"/>
    <property type="molecule type" value="Genomic_DNA"/>
</dbReference>
<dbReference type="AlphaFoldDB" id="A0A068QMY4"/>
<feature type="region of interest" description="Disordered" evidence="1">
    <location>
        <begin position="15"/>
        <end position="48"/>
    </location>
</feature>
<evidence type="ECO:0000313" key="2">
    <source>
        <dbReference type="EMBL" id="CDG16277.1"/>
    </source>
</evidence>
<evidence type="ECO:0000313" key="3">
    <source>
        <dbReference type="EMBL" id="TYP08312.1"/>
    </source>
</evidence>
<dbReference type="Pfam" id="PF13835">
    <property type="entry name" value="DUF4194"/>
    <property type="match status" value="1"/>
</dbReference>
<evidence type="ECO:0000256" key="1">
    <source>
        <dbReference type="SAM" id="MobiDB-lite"/>
    </source>
</evidence>
<dbReference type="RefSeq" id="WP_084720916.1">
    <property type="nucleotide sequence ID" value="NZ_CAWMED010000001.1"/>
</dbReference>